<dbReference type="CDD" id="cd02440">
    <property type="entry name" value="AdoMet_MTases"/>
    <property type="match status" value="1"/>
</dbReference>
<evidence type="ECO:0000256" key="1">
    <source>
        <dbReference type="ARBA" id="ARBA00022603"/>
    </source>
</evidence>
<dbReference type="RefSeq" id="WP_123045080.1">
    <property type="nucleotide sequence ID" value="NZ_RDSR01000005.1"/>
</dbReference>
<keyword evidence="1 5" id="KW-0489">Methyltransferase</keyword>
<dbReference type="AlphaFoldDB" id="A0A3M8LFL5"/>
<gene>
    <name evidence="5" type="ORF">EEJ31_04360</name>
</gene>
<dbReference type="PANTHER" id="PTHR43464:SF19">
    <property type="entry name" value="UBIQUINONE BIOSYNTHESIS O-METHYLTRANSFERASE, MITOCHONDRIAL"/>
    <property type="match status" value="1"/>
</dbReference>
<evidence type="ECO:0000313" key="5">
    <source>
        <dbReference type="EMBL" id="RNE64115.1"/>
    </source>
</evidence>
<dbReference type="Pfam" id="PF08241">
    <property type="entry name" value="Methyltransf_11"/>
    <property type="match status" value="1"/>
</dbReference>
<evidence type="ECO:0000256" key="3">
    <source>
        <dbReference type="ARBA" id="ARBA00022691"/>
    </source>
</evidence>
<dbReference type="OrthoDB" id="9800454at2"/>
<dbReference type="Gene3D" id="3.40.50.150">
    <property type="entry name" value="Vaccinia Virus protein VP39"/>
    <property type="match status" value="1"/>
</dbReference>
<accession>A0A3M8LFL5</accession>
<comment type="caution">
    <text evidence="5">The sequence shown here is derived from an EMBL/GenBank/DDBJ whole genome shotgun (WGS) entry which is preliminary data.</text>
</comment>
<sequence length="278" mass="29629">MGTDAKAAGHRPAGRVPLRRALASLGERADDAREAMDAADCDPAMLARTYAQFRYVNPFVSGWRGMYRREIRPLLSPRHPLTLLDVGSGGGDVSRSLAAWAARDGLRLEVTGIDPDARAHAFASSLPPMPGLSFRRALSSDLVAEGARFDFVVSNHVLHHLTPQELGGLLYDSERLCTARVLHADIARSRFAYLGFGLATAPFFRGSFIRDDGLISIRRSYAPEELRAVLPPGWWVEAGSPSRLVLRWDAPAVGAAAAAGADAGAAAGAGADTTVTDA</sequence>
<keyword evidence="2 5" id="KW-0808">Transferase</keyword>
<keyword evidence="3" id="KW-0949">S-adenosyl-L-methionine</keyword>
<organism evidence="5 6">
    <name type="scientific">Cryobacterium tepidiphilum</name>
    <dbReference type="NCBI Taxonomy" id="2486026"/>
    <lineage>
        <taxon>Bacteria</taxon>
        <taxon>Bacillati</taxon>
        <taxon>Actinomycetota</taxon>
        <taxon>Actinomycetes</taxon>
        <taxon>Micrococcales</taxon>
        <taxon>Microbacteriaceae</taxon>
        <taxon>Cryobacterium</taxon>
    </lineage>
</organism>
<dbReference type="NCBIfam" id="NF004851">
    <property type="entry name" value="PRK06202.1"/>
    <property type="match status" value="1"/>
</dbReference>
<name>A0A3M8LFL5_9MICO</name>
<evidence type="ECO:0000256" key="2">
    <source>
        <dbReference type="ARBA" id="ARBA00022679"/>
    </source>
</evidence>
<dbReference type="EMBL" id="RDSR01000005">
    <property type="protein sequence ID" value="RNE64115.1"/>
    <property type="molecule type" value="Genomic_DNA"/>
</dbReference>
<reference evidence="5 6" key="1">
    <citation type="submission" date="2018-11" db="EMBL/GenBank/DDBJ databases">
        <title>Cryobacterium sp. nov., isolated from rhizosphere soil of lettuce.</title>
        <authorList>
            <person name="Wang Y."/>
        </authorList>
    </citation>
    <scope>NUCLEOTIDE SEQUENCE [LARGE SCALE GENOMIC DNA]</scope>
    <source>
        <strain evidence="5 6">NEAU-85</strain>
    </source>
</reference>
<dbReference type="SUPFAM" id="SSF53335">
    <property type="entry name" value="S-adenosyl-L-methionine-dependent methyltransferases"/>
    <property type="match status" value="1"/>
</dbReference>
<proteinExistence type="predicted"/>
<keyword evidence="6" id="KW-1185">Reference proteome</keyword>
<evidence type="ECO:0000259" key="4">
    <source>
        <dbReference type="Pfam" id="PF08241"/>
    </source>
</evidence>
<evidence type="ECO:0000313" key="6">
    <source>
        <dbReference type="Proteomes" id="UP000279859"/>
    </source>
</evidence>
<dbReference type="GO" id="GO:0032259">
    <property type="term" value="P:methylation"/>
    <property type="evidence" value="ECO:0007669"/>
    <property type="project" value="UniProtKB-KW"/>
</dbReference>
<dbReference type="Proteomes" id="UP000279859">
    <property type="component" value="Unassembled WGS sequence"/>
</dbReference>
<dbReference type="InterPro" id="IPR029063">
    <property type="entry name" value="SAM-dependent_MTases_sf"/>
</dbReference>
<protein>
    <submittedName>
        <fullName evidence="5">Methyltransferase domain-containing protein</fullName>
    </submittedName>
</protein>
<dbReference type="GO" id="GO:0008757">
    <property type="term" value="F:S-adenosylmethionine-dependent methyltransferase activity"/>
    <property type="evidence" value="ECO:0007669"/>
    <property type="project" value="InterPro"/>
</dbReference>
<feature type="domain" description="Methyltransferase type 11" evidence="4">
    <location>
        <begin position="84"/>
        <end position="165"/>
    </location>
</feature>
<dbReference type="PANTHER" id="PTHR43464">
    <property type="entry name" value="METHYLTRANSFERASE"/>
    <property type="match status" value="1"/>
</dbReference>
<dbReference type="InterPro" id="IPR013216">
    <property type="entry name" value="Methyltransf_11"/>
</dbReference>